<dbReference type="InterPro" id="IPR051257">
    <property type="entry name" value="Diverse_CBS-Domain"/>
</dbReference>
<evidence type="ECO:0000313" key="4">
    <source>
        <dbReference type="EMBL" id="NKE69694.1"/>
    </source>
</evidence>
<dbReference type="InterPro" id="IPR046342">
    <property type="entry name" value="CBS_dom_sf"/>
</dbReference>
<protein>
    <submittedName>
        <fullName evidence="4">CBS domain-containing protein</fullName>
    </submittedName>
</protein>
<sequence>MRRVDYMLGGEDFKKMSAAHFMQTDVYYYPKNATGDKLATAITMGGFGSVPIVDKGKRLVGIISEFDLLKAITSGKELEKVTAEEIMTVSPICVTEETLSEEIIQLLQEKHLIRVPVVDKNGTLVGVVARRDILQGYLKSKESPPPWWF</sequence>
<dbReference type="Pfam" id="PF00571">
    <property type="entry name" value="CBS"/>
    <property type="match status" value="2"/>
</dbReference>
<dbReference type="CDD" id="cd02205">
    <property type="entry name" value="CBS_pair_SF"/>
    <property type="match status" value="1"/>
</dbReference>
<evidence type="ECO:0000256" key="1">
    <source>
        <dbReference type="ARBA" id="ARBA00023122"/>
    </source>
</evidence>
<dbReference type="Gene3D" id="3.10.580.10">
    <property type="entry name" value="CBS-domain"/>
    <property type="match status" value="1"/>
</dbReference>
<evidence type="ECO:0000313" key="5">
    <source>
        <dbReference type="Proteomes" id="UP000534783"/>
    </source>
</evidence>
<dbReference type="RefSeq" id="WP_168057983.1">
    <property type="nucleotide sequence ID" value="NZ_VTOW01000001.1"/>
</dbReference>
<accession>A0A7X6DM99</accession>
<dbReference type="PANTHER" id="PTHR43080:SF2">
    <property type="entry name" value="CBS DOMAIN-CONTAINING PROTEIN"/>
    <property type="match status" value="1"/>
</dbReference>
<proteinExistence type="predicted"/>
<dbReference type="Proteomes" id="UP000534783">
    <property type="component" value="Unassembled WGS sequence"/>
</dbReference>
<gene>
    <name evidence="4" type="ORF">MNODULE_02895</name>
</gene>
<reference evidence="4 5" key="1">
    <citation type="journal article" date="2020" name="Nature">
        <title>Bacterial chemolithoautotrophy via manganese oxidation.</title>
        <authorList>
            <person name="Yu H."/>
            <person name="Leadbetter J.R."/>
        </authorList>
    </citation>
    <scope>NUCLEOTIDE SEQUENCE [LARGE SCALE GENOMIC DNA]</scope>
    <source>
        <strain evidence="4 5">Mn-1</strain>
    </source>
</reference>
<comment type="caution">
    <text evidence="4">The sequence shown here is derived from an EMBL/GenBank/DDBJ whole genome shotgun (WGS) entry which is preliminary data.</text>
</comment>
<organism evidence="4 5">
    <name type="scientific">Candidatus Manganitrophus noduliformans</name>
    <dbReference type="NCBI Taxonomy" id="2606439"/>
    <lineage>
        <taxon>Bacteria</taxon>
        <taxon>Pseudomonadati</taxon>
        <taxon>Nitrospirota</taxon>
        <taxon>Nitrospiria</taxon>
        <taxon>Candidatus Troglogloeales</taxon>
        <taxon>Candidatus Manganitrophaceae</taxon>
        <taxon>Candidatus Manganitrophus</taxon>
    </lineage>
</organism>
<dbReference type="InterPro" id="IPR000644">
    <property type="entry name" value="CBS_dom"/>
</dbReference>
<feature type="domain" description="CBS" evidence="3">
    <location>
        <begin position="22"/>
        <end position="78"/>
    </location>
</feature>
<dbReference type="SMART" id="SM00116">
    <property type="entry name" value="CBS"/>
    <property type="match status" value="2"/>
</dbReference>
<evidence type="ECO:0000259" key="3">
    <source>
        <dbReference type="PROSITE" id="PS51371"/>
    </source>
</evidence>
<feature type="domain" description="CBS" evidence="3">
    <location>
        <begin position="87"/>
        <end position="143"/>
    </location>
</feature>
<dbReference type="PROSITE" id="PS51371">
    <property type="entry name" value="CBS"/>
    <property type="match status" value="2"/>
</dbReference>
<keyword evidence="1 2" id="KW-0129">CBS domain</keyword>
<dbReference type="SUPFAM" id="SSF54631">
    <property type="entry name" value="CBS-domain pair"/>
    <property type="match status" value="1"/>
</dbReference>
<dbReference type="PANTHER" id="PTHR43080">
    <property type="entry name" value="CBS DOMAIN-CONTAINING PROTEIN CBSX3, MITOCHONDRIAL"/>
    <property type="match status" value="1"/>
</dbReference>
<dbReference type="EMBL" id="VTOW01000001">
    <property type="protein sequence ID" value="NKE69694.1"/>
    <property type="molecule type" value="Genomic_DNA"/>
</dbReference>
<name>A0A7X6DM99_9BACT</name>
<evidence type="ECO:0000256" key="2">
    <source>
        <dbReference type="PROSITE-ProRule" id="PRU00703"/>
    </source>
</evidence>
<keyword evidence="5" id="KW-1185">Reference proteome</keyword>
<dbReference type="AlphaFoldDB" id="A0A7X6DM99"/>